<dbReference type="Gene3D" id="3.40.50.11820">
    <property type="match status" value="1"/>
</dbReference>
<dbReference type="InterPro" id="IPR007554">
    <property type="entry name" value="Glycerophosphate_synth"/>
</dbReference>
<dbReference type="GeneID" id="98568872"/>
<dbReference type="OrthoDB" id="9804196at2"/>
<dbReference type="EMBL" id="NGJU01000016">
    <property type="protein sequence ID" value="RST94201.1"/>
    <property type="molecule type" value="Genomic_DNA"/>
</dbReference>
<dbReference type="InterPro" id="IPR001296">
    <property type="entry name" value="Glyco_trans_1"/>
</dbReference>
<dbReference type="Gene3D" id="2.30.30.170">
    <property type="match status" value="1"/>
</dbReference>
<feature type="domain" description="Glycosyl transferase family 1" evidence="8">
    <location>
        <begin position="1023"/>
        <end position="1176"/>
    </location>
</feature>
<dbReference type="Pfam" id="PF00534">
    <property type="entry name" value="Glycos_transf_1"/>
    <property type="match status" value="1"/>
</dbReference>
<protein>
    <recommendedName>
        <fullName evidence="12">Glycosyl transferase family 1 domain-containing protein</fullName>
    </recommendedName>
</protein>
<reference evidence="10 11" key="1">
    <citation type="submission" date="2017-05" db="EMBL/GenBank/DDBJ databases">
        <title>Vagococcus spp. assemblies.</title>
        <authorList>
            <person name="Gulvik C.A."/>
        </authorList>
    </citation>
    <scope>NUCLEOTIDE SEQUENCE [LARGE SCALE GENOMIC DNA]</scope>
    <source>
        <strain evidence="10 11">NCFB 2777</strain>
    </source>
</reference>
<feature type="domain" description="GW" evidence="9">
    <location>
        <begin position="729"/>
        <end position="802"/>
    </location>
</feature>
<comment type="similarity">
    <text evidence="2">Belongs to the CDP-glycerol glycerophosphotransferase family.</text>
</comment>
<dbReference type="Pfam" id="PF13457">
    <property type="entry name" value="GW"/>
    <property type="match status" value="3"/>
</dbReference>
<dbReference type="Gene3D" id="3.40.50.12580">
    <property type="match status" value="1"/>
</dbReference>
<evidence type="ECO:0000313" key="10">
    <source>
        <dbReference type="EMBL" id="RST94201.1"/>
    </source>
</evidence>
<evidence type="ECO:0008006" key="12">
    <source>
        <dbReference type="Google" id="ProtNLM"/>
    </source>
</evidence>
<keyword evidence="6" id="KW-0777">Teichoic acid biosynthesis</keyword>
<evidence type="ECO:0000256" key="5">
    <source>
        <dbReference type="ARBA" id="ARBA00022729"/>
    </source>
</evidence>
<comment type="subcellular location">
    <subcellularLocation>
        <location evidence="1">Cell membrane</location>
        <topology evidence="1">Peripheral membrane protein</topology>
    </subcellularLocation>
</comment>
<feature type="domain" description="GW" evidence="9">
    <location>
        <begin position="852"/>
        <end position="920"/>
    </location>
</feature>
<keyword evidence="7" id="KW-0472">Membrane</keyword>
<accession>A0A429ZKJ8</accession>
<dbReference type="PANTHER" id="PTHR37316:SF3">
    <property type="entry name" value="TEICHOIC ACID GLYCEROL-PHOSPHATE TRANSFERASE"/>
    <property type="match status" value="1"/>
</dbReference>
<dbReference type="PANTHER" id="PTHR37316">
    <property type="entry name" value="TEICHOIC ACID GLYCEROL-PHOSPHATE PRIMASE"/>
    <property type="match status" value="1"/>
</dbReference>
<dbReference type="SUPFAM" id="SSF82057">
    <property type="entry name" value="Prokaryotic SH3-related domain"/>
    <property type="match status" value="1"/>
</dbReference>
<keyword evidence="3" id="KW-1003">Cell membrane</keyword>
<sequence>MGIKNIISRVIGPVYKPFRHQPAKQGLMFARYSEKLSIEKSTIMYESRDGQSLTDSPLAIFKYLLENDQEKKYTHIWSYVDSVELKQIIKLYQAESNVIFVQRNSQNYLKWLAKAEYVINNATLQPFYMKKTGQTYINTWHGTPLKTMGYDMPGNPSGAKNVVRNFFQSSFLISPNQHTSKMYLDSYRLRGLYKGEVLEGGYPRIDSTLKPDKQGTFKLLGQFQKEIDQTKEILLYTPTWKGLDLTSARNDMAQVTAEMAYLRKIHGDKYNILVKVHPFIYKEAVKEVALKPYLIPDVIDTNELLGIVDVLITDYSSIFFDFLVTNKPILFYCWDADLYAEERGKYFNDEELPGPISYTVEELATALGDLPRIAKDYADNYQRCQEVFTPYEDGNVTKKYVDYIFEKKEQPKLVIHKENTDKKKLLFYPGGMRNNGITSSFINLVSNIDFTKYEVTCLLDDPRLLEQVRNIEGIPKEVHLIFKFGSPNYTIKESYLDLYSHVKGLNRKFNRLFPERAYRREVTRLLGTLSFDTVIDFSGYSLYGTKLLLNVPATKRICFMHSDMLADSGRTVNGKKIHLINLNGLFSVYDKFDQLVSVSQSTKEVNLAKLKDYAPADKFTVVRNTINPQRILADNSQRENAETNQLVTKKMISPGKLVEAKTTYLMWNKNPGDQTAISKERPLNPAEEVLVIGQTEIAGRTYNKVMQGDIYVGWLDAREITLLADQIISQRTVTLIGMINTNGEDLLYSEPVGLVDSYVVSQANFLRNRYVEINEVIETHTGSYFKVVINEQVLGWLPMTKFKASHRLNNTKGMLAKVSQPLLKKLIFSRDRKKYSLELRHLELRIIKTETVKAYGRLTNEKAVVWSTPHCNKIIGPAVTDFAVRPGQIVKISEKKVTMTGTSLLITNALNQSGWMTELAIELLEAGKMELFAETNQSYIGRLLSSEVTFYHDWQLETKSPVALLPETVLTVIKECEMTNGQVVALVELPNKEQLWLDQSYLKADLSFGAFNVKGNYYPYPQTTEPVFVTMGRLSPEKQQLLLIRAFHEFYQTNQKGKLYIIGQGEEYLKLANEIKKLHLEEQVILTDQIANPFNFMAKCSIFCLTSIYEGQPMVLLEAMTLGLPIISTDIPACRYVLEGDRYGLLTETNDIAGIVKSMEELVSKKRRFAKFDYEKYNQEALGEFYQVV</sequence>
<dbReference type="InterPro" id="IPR038200">
    <property type="entry name" value="GW_dom_sf"/>
</dbReference>
<dbReference type="GO" id="GO:0019350">
    <property type="term" value="P:teichoic acid biosynthetic process"/>
    <property type="evidence" value="ECO:0007669"/>
    <property type="project" value="UniProtKB-KW"/>
</dbReference>
<dbReference type="InterPro" id="IPR043148">
    <property type="entry name" value="TagF_C"/>
</dbReference>
<dbReference type="SUPFAM" id="SSF53756">
    <property type="entry name" value="UDP-Glycosyltransferase/glycogen phosphorylase"/>
    <property type="match status" value="3"/>
</dbReference>
<keyword evidence="4" id="KW-0808">Transferase</keyword>
<dbReference type="Proteomes" id="UP000287239">
    <property type="component" value="Unassembled WGS sequence"/>
</dbReference>
<evidence type="ECO:0000313" key="11">
    <source>
        <dbReference type="Proteomes" id="UP000287239"/>
    </source>
</evidence>
<organism evidence="10 11">
    <name type="scientific">Vagococcus salmoninarum</name>
    <dbReference type="NCBI Taxonomy" id="2739"/>
    <lineage>
        <taxon>Bacteria</taxon>
        <taxon>Bacillati</taxon>
        <taxon>Bacillota</taxon>
        <taxon>Bacilli</taxon>
        <taxon>Lactobacillales</taxon>
        <taxon>Enterococcaceae</taxon>
        <taxon>Vagococcus</taxon>
    </lineage>
</organism>
<dbReference type="InterPro" id="IPR025987">
    <property type="entry name" value="GW_dom"/>
</dbReference>
<keyword evidence="5" id="KW-0732">Signal</keyword>
<dbReference type="GO" id="GO:0005886">
    <property type="term" value="C:plasma membrane"/>
    <property type="evidence" value="ECO:0007669"/>
    <property type="project" value="UniProtKB-SubCell"/>
</dbReference>
<dbReference type="InterPro" id="IPR043149">
    <property type="entry name" value="TagF_N"/>
</dbReference>
<evidence type="ECO:0000256" key="2">
    <source>
        <dbReference type="ARBA" id="ARBA00010488"/>
    </source>
</evidence>
<dbReference type="GO" id="GO:0016757">
    <property type="term" value="F:glycosyltransferase activity"/>
    <property type="evidence" value="ECO:0007669"/>
    <property type="project" value="InterPro"/>
</dbReference>
<comment type="caution">
    <text evidence="10">The sequence shown here is derived from an EMBL/GenBank/DDBJ whole genome shotgun (WGS) entry which is preliminary data.</text>
</comment>
<evidence type="ECO:0000259" key="8">
    <source>
        <dbReference type="Pfam" id="PF00534"/>
    </source>
</evidence>
<dbReference type="Gene3D" id="3.40.50.2000">
    <property type="entry name" value="Glycogen Phosphorylase B"/>
    <property type="match status" value="1"/>
</dbReference>
<evidence type="ECO:0000256" key="3">
    <source>
        <dbReference type="ARBA" id="ARBA00022475"/>
    </source>
</evidence>
<dbReference type="CDD" id="cd03811">
    <property type="entry name" value="GT4_GT28_WabH-like"/>
    <property type="match status" value="1"/>
</dbReference>
<keyword evidence="11" id="KW-1185">Reference proteome</keyword>
<dbReference type="RefSeq" id="WP_126781031.1">
    <property type="nucleotide sequence ID" value="NZ_NGJU01000016.1"/>
</dbReference>
<gene>
    <name evidence="10" type="ORF">CBF35_10845</name>
</gene>
<dbReference type="GO" id="GO:0047355">
    <property type="term" value="F:CDP-glycerol glycerophosphotransferase activity"/>
    <property type="evidence" value="ECO:0007669"/>
    <property type="project" value="InterPro"/>
</dbReference>
<evidence type="ECO:0000256" key="7">
    <source>
        <dbReference type="ARBA" id="ARBA00023136"/>
    </source>
</evidence>
<feature type="domain" description="GW" evidence="9">
    <location>
        <begin position="663"/>
        <end position="720"/>
    </location>
</feature>
<name>A0A429ZKJ8_9ENTE</name>
<dbReference type="InterPro" id="IPR051612">
    <property type="entry name" value="Teichoic_Acid_Biosynth"/>
</dbReference>
<proteinExistence type="inferred from homology"/>
<evidence type="ECO:0000259" key="9">
    <source>
        <dbReference type="Pfam" id="PF13457"/>
    </source>
</evidence>
<evidence type="ECO:0000256" key="6">
    <source>
        <dbReference type="ARBA" id="ARBA00022944"/>
    </source>
</evidence>
<evidence type="ECO:0000256" key="4">
    <source>
        <dbReference type="ARBA" id="ARBA00022679"/>
    </source>
</evidence>
<dbReference type="AlphaFoldDB" id="A0A429ZKJ8"/>
<dbReference type="Pfam" id="PF04464">
    <property type="entry name" value="Glyphos_transf"/>
    <property type="match status" value="1"/>
</dbReference>
<evidence type="ECO:0000256" key="1">
    <source>
        <dbReference type="ARBA" id="ARBA00004202"/>
    </source>
</evidence>